<dbReference type="InterPro" id="IPR009057">
    <property type="entry name" value="Homeodomain-like_sf"/>
</dbReference>
<gene>
    <name evidence="2" type="ORF">V6R90_20165</name>
</gene>
<dbReference type="NCBIfam" id="NF033577">
    <property type="entry name" value="transpos_IS481"/>
    <property type="match status" value="1"/>
</dbReference>
<dbReference type="Gene3D" id="3.30.420.10">
    <property type="entry name" value="Ribonuclease H-like superfamily/Ribonuclease H"/>
    <property type="match status" value="1"/>
</dbReference>
<dbReference type="RefSeq" id="WP_349805796.1">
    <property type="nucleotide sequence ID" value="NZ_JBEGDP010000060.1"/>
</dbReference>
<feature type="non-terminal residue" evidence="2">
    <location>
        <position position="1"/>
    </location>
</feature>
<dbReference type="PANTHER" id="PTHR35004">
    <property type="entry name" value="TRANSPOSASE RV3428C-RELATED"/>
    <property type="match status" value="1"/>
</dbReference>
<feature type="domain" description="Integrase catalytic" evidence="1">
    <location>
        <begin position="125"/>
        <end position="295"/>
    </location>
</feature>
<dbReference type="Pfam" id="PF13683">
    <property type="entry name" value="rve_3"/>
    <property type="match status" value="1"/>
</dbReference>
<evidence type="ECO:0000313" key="2">
    <source>
        <dbReference type="EMBL" id="MEQ7849594.1"/>
    </source>
</evidence>
<accession>A0ABV1P4B0</accession>
<dbReference type="InterPro" id="IPR001584">
    <property type="entry name" value="Integrase_cat-core"/>
</dbReference>
<dbReference type="SUPFAM" id="SSF53098">
    <property type="entry name" value="Ribonuclease H-like"/>
    <property type="match status" value="1"/>
</dbReference>
<name>A0ABV1P4B0_9ACTN</name>
<comment type="caution">
    <text evidence="2">The sequence shown here is derived from an EMBL/GenBank/DDBJ whole genome shotgun (WGS) entry which is preliminary data.</text>
</comment>
<dbReference type="InterPro" id="IPR047656">
    <property type="entry name" value="IS481-like_transpos"/>
</dbReference>
<dbReference type="PROSITE" id="PS50994">
    <property type="entry name" value="INTEGRASE"/>
    <property type="match status" value="1"/>
</dbReference>
<dbReference type="PANTHER" id="PTHR35004:SF6">
    <property type="entry name" value="TRANSPOSASE"/>
    <property type="match status" value="1"/>
</dbReference>
<organism evidence="2 3">
    <name type="scientific">Nocardioides kribbensis</name>
    <dbReference type="NCBI Taxonomy" id="305517"/>
    <lineage>
        <taxon>Bacteria</taxon>
        <taxon>Bacillati</taxon>
        <taxon>Actinomycetota</taxon>
        <taxon>Actinomycetes</taxon>
        <taxon>Propionibacteriales</taxon>
        <taxon>Nocardioidaceae</taxon>
        <taxon>Nocardioides</taxon>
    </lineage>
</organism>
<keyword evidence="3" id="KW-1185">Reference proteome</keyword>
<evidence type="ECO:0000259" key="1">
    <source>
        <dbReference type="PROSITE" id="PS50994"/>
    </source>
</evidence>
<dbReference type="InterPro" id="IPR012337">
    <property type="entry name" value="RNaseH-like_sf"/>
</dbReference>
<evidence type="ECO:0000313" key="3">
    <source>
        <dbReference type="Proteomes" id="UP001482520"/>
    </source>
</evidence>
<dbReference type="Proteomes" id="UP001482520">
    <property type="component" value="Unassembled WGS sequence"/>
</dbReference>
<reference evidence="2 3" key="1">
    <citation type="submission" date="2024-02" db="EMBL/GenBank/DDBJ databases">
        <title>Full genome sequence of Nocardioides kribbensis.</title>
        <authorList>
            <person name="Poletto B.L."/>
            <person name="Silva G."/>
            <person name="Galante D."/>
            <person name="Campos K.R."/>
            <person name="Santos M.B.N."/>
            <person name="Sacchi C.T."/>
        </authorList>
    </citation>
    <scope>NUCLEOTIDE SEQUENCE [LARGE SCALE GENOMIC DNA]</scope>
    <source>
        <strain evidence="2 3">O4R</strain>
    </source>
</reference>
<sequence length="295" mass="33542">AHVAKELGVSRQCAHRWIARFRAEGEAGLYDRPSRPHRCPRRTTADVEQQVLRLRRDERRGQDWIGPELGIPPRTVSAILRRHQVPYLRECDPLTGEVIRASKTTAVRYEHDHPGSLVHMDVKKVGRIPDGGGWKAHGRQIGKTSLQKRARIGFDYIHSVVDDHSRLAYSEVLPNEQGPTCGAFLLRAAAYFAGHGIARIERVMTDNHWSYSRSTDVANAMAALGTRHVFIRPHCPWQNGKVERYNRTLQVEWAYRQIFLTNADRTAALAPWLEFYNTGRRHSAIGALPPISRLS</sequence>
<dbReference type="SUPFAM" id="SSF46689">
    <property type="entry name" value="Homeodomain-like"/>
    <property type="match status" value="1"/>
</dbReference>
<protein>
    <submittedName>
        <fullName evidence="2">IS481 family transposase</fullName>
    </submittedName>
</protein>
<dbReference type="Pfam" id="PF13565">
    <property type="entry name" value="HTH_32"/>
    <property type="match status" value="1"/>
</dbReference>
<dbReference type="EMBL" id="JBEGDP010000060">
    <property type="protein sequence ID" value="MEQ7849594.1"/>
    <property type="molecule type" value="Genomic_DNA"/>
</dbReference>
<dbReference type="InterPro" id="IPR036397">
    <property type="entry name" value="RNaseH_sf"/>
</dbReference>
<proteinExistence type="predicted"/>